<gene>
    <name evidence="3" type="ORF">ACFFSY_24860</name>
</gene>
<dbReference type="InterPro" id="IPR036388">
    <property type="entry name" value="WH-like_DNA-bd_sf"/>
</dbReference>
<dbReference type="RefSeq" id="WP_377499197.1">
    <property type="nucleotide sequence ID" value="NZ_JBHMDO010000039.1"/>
</dbReference>
<feature type="compositionally biased region" description="Low complexity" evidence="1">
    <location>
        <begin position="127"/>
        <end position="141"/>
    </location>
</feature>
<dbReference type="EMBL" id="JBHMDO010000039">
    <property type="protein sequence ID" value="MFB9329179.1"/>
    <property type="molecule type" value="Genomic_DNA"/>
</dbReference>
<accession>A0ABV5KVE2</accession>
<name>A0ABV5KVE2_9BACL</name>
<proteinExistence type="predicted"/>
<sequence length="203" mass="23065">MISWQEEERLFLHDGTERETTGSGRRYFSRGGVKYALLELLEQASMHGYQMMKALEAQSDGTYKPSAGTIYPTLQMLRDQGFVTASKVDGKKVFEITAEGRTYLQAEKELQQQQENQEQTMVRIEAEPSQQEENPEQSEQGSPKRKRRLTPAGKELLHLMKAAEREAIQDAAKAAMLRATLHALRFSLRQILEEDQTDGAESL</sequence>
<dbReference type="InterPro" id="IPR036390">
    <property type="entry name" value="WH_DNA-bd_sf"/>
</dbReference>
<organism evidence="3 4">
    <name type="scientific">Paenibacillus aurantiacus</name>
    <dbReference type="NCBI Taxonomy" id="1936118"/>
    <lineage>
        <taxon>Bacteria</taxon>
        <taxon>Bacillati</taxon>
        <taxon>Bacillota</taxon>
        <taxon>Bacilli</taxon>
        <taxon>Bacillales</taxon>
        <taxon>Paenibacillaceae</taxon>
        <taxon>Paenibacillus</taxon>
    </lineage>
</organism>
<evidence type="ECO:0000259" key="2">
    <source>
        <dbReference type="Pfam" id="PF03551"/>
    </source>
</evidence>
<comment type="caution">
    <text evidence="3">The sequence shown here is derived from an EMBL/GenBank/DDBJ whole genome shotgun (WGS) entry which is preliminary data.</text>
</comment>
<evidence type="ECO:0000256" key="1">
    <source>
        <dbReference type="SAM" id="MobiDB-lite"/>
    </source>
</evidence>
<dbReference type="Pfam" id="PF03551">
    <property type="entry name" value="PadR"/>
    <property type="match status" value="1"/>
</dbReference>
<evidence type="ECO:0000313" key="4">
    <source>
        <dbReference type="Proteomes" id="UP001589747"/>
    </source>
</evidence>
<dbReference type="PANTHER" id="PTHR43252:SF2">
    <property type="entry name" value="TRANSCRIPTION REGULATOR, PADR-LIKE FAMILY"/>
    <property type="match status" value="1"/>
</dbReference>
<dbReference type="PANTHER" id="PTHR43252">
    <property type="entry name" value="TRANSCRIPTIONAL REGULATOR YQJI"/>
    <property type="match status" value="1"/>
</dbReference>
<dbReference type="Proteomes" id="UP001589747">
    <property type="component" value="Unassembled WGS sequence"/>
</dbReference>
<dbReference type="SUPFAM" id="SSF46785">
    <property type="entry name" value="Winged helix' DNA-binding domain"/>
    <property type="match status" value="1"/>
</dbReference>
<keyword evidence="4" id="KW-1185">Reference proteome</keyword>
<protein>
    <submittedName>
        <fullName evidence="3">PadR family transcriptional regulator</fullName>
    </submittedName>
</protein>
<evidence type="ECO:0000313" key="3">
    <source>
        <dbReference type="EMBL" id="MFB9329179.1"/>
    </source>
</evidence>
<feature type="domain" description="Transcription regulator PadR N-terminal" evidence="2">
    <location>
        <begin position="37"/>
        <end position="105"/>
    </location>
</feature>
<feature type="region of interest" description="Disordered" evidence="1">
    <location>
        <begin position="125"/>
        <end position="148"/>
    </location>
</feature>
<dbReference type="InterPro" id="IPR005149">
    <property type="entry name" value="Tscrpt_reg_PadR_N"/>
</dbReference>
<reference evidence="3 4" key="1">
    <citation type="submission" date="2024-09" db="EMBL/GenBank/DDBJ databases">
        <authorList>
            <person name="Sun Q."/>
            <person name="Mori K."/>
        </authorList>
    </citation>
    <scope>NUCLEOTIDE SEQUENCE [LARGE SCALE GENOMIC DNA]</scope>
    <source>
        <strain evidence="3 4">TISTR 2452</strain>
    </source>
</reference>
<dbReference type="Gene3D" id="1.10.10.10">
    <property type="entry name" value="Winged helix-like DNA-binding domain superfamily/Winged helix DNA-binding domain"/>
    <property type="match status" value="1"/>
</dbReference>